<dbReference type="STRING" id="698762.SAMN00808754_1484"/>
<accession>A0A1W1VSR3</accession>
<dbReference type="EC" id="2.1.1.72" evidence="2 8"/>
<organism evidence="9 10">
    <name type="scientific">Thermanaeromonas toyohensis ToBE</name>
    <dbReference type="NCBI Taxonomy" id="698762"/>
    <lineage>
        <taxon>Bacteria</taxon>
        <taxon>Bacillati</taxon>
        <taxon>Bacillota</taxon>
        <taxon>Clostridia</taxon>
        <taxon>Neomoorellales</taxon>
        <taxon>Neomoorellaceae</taxon>
        <taxon>Thermanaeromonas</taxon>
    </lineage>
</organism>
<keyword evidence="10" id="KW-1185">Reference proteome</keyword>
<dbReference type="GO" id="GO:0043565">
    <property type="term" value="F:sequence-specific DNA binding"/>
    <property type="evidence" value="ECO:0007669"/>
    <property type="project" value="TreeGrafter"/>
</dbReference>
<dbReference type="InterPro" id="IPR002052">
    <property type="entry name" value="DNA_methylase_N6_adenine_CS"/>
</dbReference>
<evidence type="ECO:0000256" key="1">
    <source>
        <dbReference type="ARBA" id="ARBA00006594"/>
    </source>
</evidence>
<dbReference type="Pfam" id="PF02086">
    <property type="entry name" value="MethyltransfD12"/>
    <property type="match status" value="1"/>
</dbReference>
<dbReference type="SUPFAM" id="SSF53335">
    <property type="entry name" value="S-adenosyl-L-methionine-dependent methyltransferases"/>
    <property type="match status" value="1"/>
</dbReference>
<dbReference type="PANTHER" id="PTHR30481">
    <property type="entry name" value="DNA ADENINE METHYLASE"/>
    <property type="match status" value="1"/>
</dbReference>
<proteinExistence type="inferred from homology"/>
<gene>
    <name evidence="9" type="ORF">SAMN00808754_1484</name>
</gene>
<evidence type="ECO:0000256" key="8">
    <source>
        <dbReference type="RuleBase" id="RU361257"/>
    </source>
</evidence>
<name>A0A1W1VSR3_9FIRM</name>
<dbReference type="InterPro" id="IPR023095">
    <property type="entry name" value="Ade_MeTrfase_dom_2"/>
</dbReference>
<evidence type="ECO:0000313" key="10">
    <source>
        <dbReference type="Proteomes" id="UP000192569"/>
    </source>
</evidence>
<dbReference type="InterPro" id="IPR012263">
    <property type="entry name" value="M_m6A_EcoRV"/>
</dbReference>
<evidence type="ECO:0000256" key="5">
    <source>
        <dbReference type="ARBA" id="ARBA00022691"/>
    </source>
</evidence>
<dbReference type="NCBIfam" id="TIGR00571">
    <property type="entry name" value="dam"/>
    <property type="match status" value="1"/>
</dbReference>
<dbReference type="Proteomes" id="UP000192569">
    <property type="component" value="Chromosome I"/>
</dbReference>
<dbReference type="PROSITE" id="PS00092">
    <property type="entry name" value="N6_MTASE"/>
    <property type="match status" value="1"/>
</dbReference>
<dbReference type="GO" id="GO:0009007">
    <property type="term" value="F:site-specific DNA-methyltransferase (adenine-specific) activity"/>
    <property type="evidence" value="ECO:0007669"/>
    <property type="project" value="UniProtKB-UniRule"/>
</dbReference>
<evidence type="ECO:0000313" key="9">
    <source>
        <dbReference type="EMBL" id="SMB96425.1"/>
    </source>
</evidence>
<dbReference type="Gene3D" id="1.10.1020.10">
    <property type="entry name" value="Adenine-specific Methyltransferase, Domain 2"/>
    <property type="match status" value="1"/>
</dbReference>
<keyword evidence="3 8" id="KW-0489">Methyltransferase</keyword>
<dbReference type="InterPro" id="IPR029063">
    <property type="entry name" value="SAM-dependent_MTases_sf"/>
</dbReference>
<evidence type="ECO:0000256" key="3">
    <source>
        <dbReference type="ARBA" id="ARBA00022603"/>
    </source>
</evidence>
<feature type="binding site" evidence="7">
    <location>
        <position position="69"/>
    </location>
    <ligand>
        <name>S-adenosyl-L-methionine</name>
        <dbReference type="ChEBI" id="CHEBI:59789"/>
    </ligand>
</feature>
<feature type="binding site" evidence="7">
    <location>
        <position position="28"/>
    </location>
    <ligand>
        <name>S-adenosyl-L-methionine</name>
        <dbReference type="ChEBI" id="CHEBI:59789"/>
    </ligand>
</feature>
<feature type="binding site" evidence="7">
    <location>
        <position position="193"/>
    </location>
    <ligand>
        <name>S-adenosyl-L-methionine</name>
        <dbReference type="ChEBI" id="CHEBI:59789"/>
    </ligand>
</feature>
<comment type="similarity">
    <text evidence="1 8">Belongs to the N(4)/N(6)-methyltransferase family.</text>
</comment>
<evidence type="ECO:0000256" key="7">
    <source>
        <dbReference type="PIRSR" id="PIRSR000398-1"/>
    </source>
</evidence>
<evidence type="ECO:0000256" key="4">
    <source>
        <dbReference type="ARBA" id="ARBA00022679"/>
    </source>
</evidence>
<dbReference type="InterPro" id="IPR012327">
    <property type="entry name" value="MeTrfase_D12"/>
</dbReference>
<dbReference type="PANTHER" id="PTHR30481:SF3">
    <property type="entry name" value="DNA ADENINE METHYLASE"/>
    <property type="match status" value="1"/>
</dbReference>
<dbReference type="GO" id="GO:0032259">
    <property type="term" value="P:methylation"/>
    <property type="evidence" value="ECO:0007669"/>
    <property type="project" value="UniProtKB-KW"/>
</dbReference>
<feature type="binding site" evidence="7">
    <location>
        <position position="24"/>
    </location>
    <ligand>
        <name>S-adenosyl-L-methionine</name>
        <dbReference type="ChEBI" id="CHEBI:59789"/>
    </ligand>
</feature>
<dbReference type="GO" id="GO:1904047">
    <property type="term" value="F:S-adenosyl-L-methionine binding"/>
    <property type="evidence" value="ECO:0007669"/>
    <property type="project" value="TreeGrafter"/>
</dbReference>
<keyword evidence="4 8" id="KW-0808">Transferase</keyword>
<dbReference type="EMBL" id="LT838272">
    <property type="protein sequence ID" value="SMB96425.1"/>
    <property type="molecule type" value="Genomic_DNA"/>
</dbReference>
<dbReference type="PIRSF" id="PIRSF000398">
    <property type="entry name" value="M_m6A_EcoRV"/>
    <property type="match status" value="1"/>
</dbReference>
<reference evidence="9 10" key="1">
    <citation type="submission" date="2017-04" db="EMBL/GenBank/DDBJ databases">
        <authorList>
            <person name="Afonso C.L."/>
            <person name="Miller P.J."/>
            <person name="Scott M.A."/>
            <person name="Spackman E."/>
            <person name="Goraichik I."/>
            <person name="Dimitrov K.M."/>
            <person name="Suarez D.L."/>
            <person name="Swayne D.E."/>
        </authorList>
    </citation>
    <scope>NUCLEOTIDE SEQUENCE [LARGE SCALE GENOMIC DNA]</scope>
    <source>
        <strain evidence="9 10">ToBE</strain>
    </source>
</reference>
<dbReference type="GO" id="GO:0009307">
    <property type="term" value="P:DNA restriction-modification system"/>
    <property type="evidence" value="ECO:0007669"/>
    <property type="project" value="InterPro"/>
</dbReference>
<dbReference type="GO" id="GO:0006298">
    <property type="term" value="P:mismatch repair"/>
    <property type="evidence" value="ECO:0007669"/>
    <property type="project" value="TreeGrafter"/>
</dbReference>
<sequence>MRGEKVMKNAAKEISLKPRPPVKWAGGKRQLLAQLEPLFPQHFNVYHEPFVGGGAVFFHLLPPKAVLIDSNPELINFYLVVRDRLDEFLNDVRKHRNEAGYYYRLRDVDPETLSPVERASRFLYLNRTGYNGLWRVNRQGRYNVPFGRYRNPRIADEENLRLVSAALKRAEVILGDFSLVLEHARAGDFVYLDPPYDPVSKTASFTAYTAGAFGPEEQKRLAEVFRALDRLGCFVMLSNSGTEFVRRLYEGYDIRAVRAKRAISCKSDGRGSVGELVIRSYA</sequence>
<evidence type="ECO:0000256" key="6">
    <source>
        <dbReference type="ARBA" id="ARBA00047942"/>
    </source>
</evidence>
<keyword evidence="5 8" id="KW-0949">S-adenosyl-L-methionine</keyword>
<dbReference type="RefSeq" id="WP_231967964.1">
    <property type="nucleotide sequence ID" value="NZ_LT838272.1"/>
</dbReference>
<evidence type="ECO:0000256" key="2">
    <source>
        <dbReference type="ARBA" id="ARBA00011900"/>
    </source>
</evidence>
<dbReference type="PRINTS" id="PR00505">
    <property type="entry name" value="D12N6MTFRASE"/>
</dbReference>
<comment type="catalytic activity">
    <reaction evidence="6 8">
        <text>a 2'-deoxyadenosine in DNA + S-adenosyl-L-methionine = an N(6)-methyl-2'-deoxyadenosine in DNA + S-adenosyl-L-homocysteine + H(+)</text>
        <dbReference type="Rhea" id="RHEA:15197"/>
        <dbReference type="Rhea" id="RHEA-COMP:12418"/>
        <dbReference type="Rhea" id="RHEA-COMP:12419"/>
        <dbReference type="ChEBI" id="CHEBI:15378"/>
        <dbReference type="ChEBI" id="CHEBI:57856"/>
        <dbReference type="ChEBI" id="CHEBI:59789"/>
        <dbReference type="ChEBI" id="CHEBI:90615"/>
        <dbReference type="ChEBI" id="CHEBI:90616"/>
        <dbReference type="EC" id="2.1.1.72"/>
    </reaction>
</comment>
<dbReference type="Gene3D" id="3.40.50.150">
    <property type="entry name" value="Vaccinia Virus protein VP39"/>
    <property type="match status" value="1"/>
</dbReference>
<dbReference type="AlphaFoldDB" id="A0A1W1VSR3"/>
<dbReference type="REBASE" id="196850">
    <property type="entry name" value="M.TtoToBEORF1484P"/>
</dbReference>
<protein>
    <recommendedName>
        <fullName evidence="2 8">Site-specific DNA-methyltransferase (adenine-specific)</fullName>
        <ecNumber evidence="2 8">2.1.1.72</ecNumber>
    </recommendedName>
</protein>